<dbReference type="AlphaFoldDB" id="A0A933IAT1"/>
<dbReference type="GO" id="GO:0005576">
    <property type="term" value="C:extracellular region"/>
    <property type="evidence" value="ECO:0007669"/>
    <property type="project" value="UniProtKB-SubCell"/>
</dbReference>
<dbReference type="InterPro" id="IPR001769">
    <property type="entry name" value="Gingipain"/>
</dbReference>
<feature type="domain" description="Gingipain propeptide" evidence="4">
    <location>
        <begin position="39"/>
        <end position="210"/>
    </location>
</feature>
<dbReference type="InterPro" id="IPR038490">
    <property type="entry name" value="Gingipain_propep_sf"/>
</dbReference>
<dbReference type="Gene3D" id="3.40.50.10390">
    <property type="entry name" value="Gingipain r, domain 1"/>
    <property type="match status" value="1"/>
</dbReference>
<accession>A0A933IAT1</accession>
<dbReference type="InterPro" id="IPR029031">
    <property type="entry name" value="Gingipain_N_sf"/>
</dbReference>
<dbReference type="Pfam" id="PF08126">
    <property type="entry name" value="Propeptide_C25"/>
    <property type="match status" value="1"/>
</dbReference>
<dbReference type="EMBL" id="JACQXR010000095">
    <property type="protein sequence ID" value="MBI4727020.1"/>
    <property type="molecule type" value="Genomic_DNA"/>
</dbReference>
<dbReference type="Gene3D" id="3.40.50.1460">
    <property type="match status" value="1"/>
</dbReference>
<gene>
    <name evidence="5" type="ORF">HY768_07330</name>
</gene>
<evidence type="ECO:0000313" key="5">
    <source>
        <dbReference type="EMBL" id="MBI4727020.1"/>
    </source>
</evidence>
<reference evidence="5" key="1">
    <citation type="submission" date="2020-07" db="EMBL/GenBank/DDBJ databases">
        <title>Huge and variable diversity of episymbiotic CPR bacteria and DPANN archaea in groundwater ecosystems.</title>
        <authorList>
            <person name="He C.Y."/>
            <person name="Keren R."/>
            <person name="Whittaker M."/>
            <person name="Farag I.F."/>
            <person name="Doudna J."/>
            <person name="Cate J.H.D."/>
            <person name="Banfield J.F."/>
        </authorList>
    </citation>
    <scope>NUCLEOTIDE SEQUENCE</scope>
    <source>
        <strain evidence="5">NC_groundwater_1520_Pr4_B-0.1um_53_5</strain>
    </source>
</reference>
<protein>
    <recommendedName>
        <fullName evidence="7">Gingipain domain-containing protein</fullName>
    </recommendedName>
</protein>
<organism evidence="5 6">
    <name type="scientific">candidate division TA06 bacterium</name>
    <dbReference type="NCBI Taxonomy" id="2250710"/>
    <lineage>
        <taxon>Bacteria</taxon>
        <taxon>Bacteria division TA06</taxon>
    </lineage>
</organism>
<feature type="non-terminal residue" evidence="5">
    <location>
        <position position="964"/>
    </location>
</feature>
<feature type="domain" description="Gingipain" evidence="3">
    <location>
        <begin position="255"/>
        <end position="581"/>
    </location>
</feature>
<feature type="chain" id="PRO_5036934587" description="Gingipain domain-containing protein" evidence="2">
    <location>
        <begin position="25"/>
        <end position="964"/>
    </location>
</feature>
<sequence length="964" mass="103851">MKPNGIKTAVIALAILALSLTANAQWLSLTQAGPAQKTVSLVQSSNSQVVFEINVPGLEKSQVKTKGGDFCLLTIPGYGCNTGIGQPKLPVISEWLEIPQGATATAEFQILESREVSLKELGLDQKIVPVQHPVPKIAGAADKIPFVIDDDIYSKDEYFGLPKVVLSQPVTMRAKRAALVSFWPVSYNPVSGMLKIATRVKVTINLSGSDQARTNSVRQKYTSKLYDRHTAGIAINALTIDKVSKVVPPAPVNELVIVVDSLYSGIQSLADWDTRKGYYVTVTRTSEIPGGVDTASIRQYILAQYNGTNPPDLVLLVGDINGIPAHRSTEMDQPYTDLYYSTMAGSDIVPDLYVSRISVDNTTQLGYYVAKYLNYQRGAWGATQDWMQKAYFTASDDNTNPPLYHSLAESTSGYCMALSRAHGMTCDSLYAYYGTGTPVATAFNDGRTVMAYTGHGNITLWGGPAFSQADVNALTNAYKSTFVTSFACLTGDFNYSECFGETWIRAAGKGAIAFWGSSVNSYWDEDDILQRRLFDAFLDSGYALIGGMTVKAKLDFGRFYNWNSGPSVTVTRYFEEYNILGNAGVDMYTQQPLTVTVTHPDTVPAGPSQITVTVDTGGPLKDALVAIYQPSSKILLASGYTDVSGNAILDINPGIPDSLAITVTAHNCSPYQGRIQAYSSQAYMGYLKSLVDDAAGNGDGMFNPGESAPLVVWLKNYGLLATNGSLACTLRTNSPIITLNDSTCSLPSVAPGDSVSRSFNLTVAAACTNKTELPFTLVARDADSVWLIPFKLSAGAPQLIHDSYYFLDTASNIRGSILPGQSESLKVVLLNKGRQTAINTMALLSSSDSYITVTGNSASYGDLTPDSSSPSQPAYYIMAGTPPAIPYYAWVRLDITALGGIYSTADSFQVAIGQTGFYDDVESLSVISKYTAESQWHVTDTSFYSPGHSWWCGDSASGQYGNSL</sequence>
<dbReference type="InterPro" id="IPR029030">
    <property type="entry name" value="Caspase-like_dom_sf"/>
</dbReference>
<dbReference type="SUPFAM" id="SSF52129">
    <property type="entry name" value="Caspase-like"/>
    <property type="match status" value="1"/>
</dbReference>
<dbReference type="Proteomes" id="UP000736328">
    <property type="component" value="Unassembled WGS sequence"/>
</dbReference>
<dbReference type="InterPro" id="IPR013783">
    <property type="entry name" value="Ig-like_fold"/>
</dbReference>
<dbReference type="GO" id="GO:0006508">
    <property type="term" value="P:proteolysis"/>
    <property type="evidence" value="ECO:0007669"/>
    <property type="project" value="InterPro"/>
</dbReference>
<keyword evidence="1 2" id="KW-0732">Signal</keyword>
<dbReference type="Pfam" id="PF01364">
    <property type="entry name" value="Peptidase_C25"/>
    <property type="match status" value="1"/>
</dbReference>
<evidence type="ECO:0000256" key="2">
    <source>
        <dbReference type="SAM" id="SignalP"/>
    </source>
</evidence>
<dbReference type="GO" id="GO:0004197">
    <property type="term" value="F:cysteine-type endopeptidase activity"/>
    <property type="evidence" value="ECO:0007669"/>
    <property type="project" value="InterPro"/>
</dbReference>
<dbReference type="GO" id="GO:0046872">
    <property type="term" value="F:metal ion binding"/>
    <property type="evidence" value="ECO:0007669"/>
    <property type="project" value="UniProtKB-KW"/>
</dbReference>
<evidence type="ECO:0008006" key="7">
    <source>
        <dbReference type="Google" id="ProtNLM"/>
    </source>
</evidence>
<evidence type="ECO:0000259" key="3">
    <source>
        <dbReference type="Pfam" id="PF01364"/>
    </source>
</evidence>
<feature type="signal peptide" evidence="2">
    <location>
        <begin position="1"/>
        <end position="24"/>
    </location>
</feature>
<proteinExistence type="predicted"/>
<evidence type="ECO:0000313" key="6">
    <source>
        <dbReference type="Proteomes" id="UP000736328"/>
    </source>
</evidence>
<dbReference type="Gene3D" id="2.60.40.10">
    <property type="entry name" value="Immunoglobulins"/>
    <property type="match status" value="1"/>
</dbReference>
<dbReference type="Gene3D" id="2.60.40.3800">
    <property type="match status" value="1"/>
</dbReference>
<name>A0A933IAT1_UNCT6</name>
<evidence type="ECO:0000256" key="1">
    <source>
        <dbReference type="ARBA" id="ARBA00022729"/>
    </source>
</evidence>
<comment type="caution">
    <text evidence="5">The sequence shown here is derived from an EMBL/GenBank/DDBJ whole genome shotgun (WGS) entry which is preliminary data.</text>
</comment>
<evidence type="ECO:0000259" key="4">
    <source>
        <dbReference type="Pfam" id="PF08126"/>
    </source>
</evidence>
<dbReference type="InterPro" id="IPR012600">
    <property type="entry name" value="Propeptide_C25"/>
</dbReference>